<dbReference type="SUPFAM" id="SSF47473">
    <property type="entry name" value="EF-hand"/>
    <property type="match status" value="1"/>
</dbReference>
<dbReference type="GO" id="GO:0005509">
    <property type="term" value="F:calcium ion binding"/>
    <property type="evidence" value="ECO:0007669"/>
    <property type="project" value="InterPro"/>
</dbReference>
<dbReference type="AlphaFoldDB" id="A0A816QB16"/>
<evidence type="ECO:0000259" key="5">
    <source>
        <dbReference type="PROSITE" id="PS50222"/>
    </source>
</evidence>
<evidence type="ECO:0000256" key="2">
    <source>
        <dbReference type="ARBA" id="ARBA00022723"/>
    </source>
</evidence>
<dbReference type="Pfam" id="PF13833">
    <property type="entry name" value="EF-hand_8"/>
    <property type="match status" value="1"/>
</dbReference>
<proteinExistence type="inferred from homology"/>
<dbReference type="PROSITE" id="PS50222">
    <property type="entry name" value="EF_HAND_2"/>
    <property type="match status" value="2"/>
</dbReference>
<dbReference type="PANTHER" id="PTHR23048">
    <property type="entry name" value="MYOSIN LIGHT CHAIN 1, 3"/>
    <property type="match status" value="1"/>
</dbReference>
<evidence type="ECO:0000256" key="3">
    <source>
        <dbReference type="ARBA" id="ARBA00022737"/>
    </source>
</evidence>
<dbReference type="CDD" id="cd00051">
    <property type="entry name" value="EFh"/>
    <property type="match status" value="1"/>
</dbReference>
<evidence type="ECO:0000256" key="1">
    <source>
        <dbReference type="ARBA" id="ARBA00009763"/>
    </source>
</evidence>
<protein>
    <submittedName>
        <fullName evidence="6">(rape) hypothetical protein</fullName>
    </submittedName>
</protein>
<accession>A0A816QB16</accession>
<dbReference type="InterPro" id="IPR018247">
    <property type="entry name" value="EF_Hand_1_Ca_BS"/>
</dbReference>
<evidence type="ECO:0000313" key="6">
    <source>
        <dbReference type="EMBL" id="CAF2057458.1"/>
    </source>
</evidence>
<dbReference type="InterPro" id="IPR011992">
    <property type="entry name" value="EF-hand-dom_pair"/>
</dbReference>
<reference evidence="6" key="1">
    <citation type="submission" date="2021-01" db="EMBL/GenBank/DDBJ databases">
        <authorList>
            <consortium name="Genoscope - CEA"/>
            <person name="William W."/>
        </authorList>
    </citation>
    <scope>NUCLEOTIDE SEQUENCE</scope>
</reference>
<comment type="similarity">
    <text evidence="1">Belongs to the calmodulin family.</text>
</comment>
<dbReference type="Pfam" id="PF13405">
    <property type="entry name" value="EF-hand_6"/>
    <property type="match status" value="1"/>
</dbReference>
<dbReference type="EMBL" id="HG994370">
    <property type="protein sequence ID" value="CAF2057458.1"/>
    <property type="molecule type" value="Genomic_DNA"/>
</dbReference>
<dbReference type="Proteomes" id="UP001295469">
    <property type="component" value="Chromosome C06"/>
</dbReference>
<feature type="domain" description="EF-hand" evidence="5">
    <location>
        <begin position="117"/>
        <end position="152"/>
    </location>
</feature>
<gene>
    <name evidence="6" type="ORF">DARMORV10_C06P16970.1</name>
</gene>
<feature type="domain" description="EF-hand" evidence="5">
    <location>
        <begin position="80"/>
        <end position="115"/>
    </location>
</feature>
<keyword evidence="3" id="KW-0677">Repeat</keyword>
<dbReference type="PROSITE" id="PS00018">
    <property type="entry name" value="EF_HAND_1"/>
    <property type="match status" value="2"/>
</dbReference>
<organism evidence="6">
    <name type="scientific">Brassica napus</name>
    <name type="common">Rape</name>
    <dbReference type="NCBI Taxonomy" id="3708"/>
    <lineage>
        <taxon>Eukaryota</taxon>
        <taxon>Viridiplantae</taxon>
        <taxon>Streptophyta</taxon>
        <taxon>Embryophyta</taxon>
        <taxon>Tracheophyta</taxon>
        <taxon>Spermatophyta</taxon>
        <taxon>Magnoliopsida</taxon>
        <taxon>eudicotyledons</taxon>
        <taxon>Gunneridae</taxon>
        <taxon>Pentapetalae</taxon>
        <taxon>rosids</taxon>
        <taxon>malvids</taxon>
        <taxon>Brassicales</taxon>
        <taxon>Brassicaceae</taxon>
        <taxon>Brassiceae</taxon>
        <taxon>Brassica</taxon>
    </lineage>
</organism>
<dbReference type="InterPro" id="IPR050230">
    <property type="entry name" value="CALM/Myosin/TropC-like"/>
</dbReference>
<dbReference type="Gene3D" id="1.10.238.10">
    <property type="entry name" value="EF-hand"/>
    <property type="match status" value="2"/>
</dbReference>
<dbReference type="PANTHER" id="PTHR23048:SF53">
    <property type="entry name" value="CALMODULIN"/>
    <property type="match status" value="1"/>
</dbReference>
<dbReference type="FunFam" id="1.10.238.10:FF:000001">
    <property type="entry name" value="Calmodulin 1"/>
    <property type="match status" value="1"/>
</dbReference>
<evidence type="ECO:0000256" key="4">
    <source>
        <dbReference type="ARBA" id="ARBA00022837"/>
    </source>
</evidence>
<name>A0A816QB16_BRANA</name>
<dbReference type="SMART" id="SM00054">
    <property type="entry name" value="EFh"/>
    <property type="match status" value="2"/>
</dbReference>
<keyword evidence="2" id="KW-0479">Metal-binding</keyword>
<sequence>MGLVGWYRNIRTRSVINRTRTGNPKRLHSEENRGDDYIDKIWKIDMWCDIYIVVLEYNQIIGCITVEDLAIVIRSLDQHPTEQEFQDIITEIDSDGNGTIEFAEFLNLMAKKLQESDAEEELKEVFKVFDKDQNGYISASEVRDSYFSLYFKILKLEYYFF</sequence>
<dbReference type="InterPro" id="IPR002048">
    <property type="entry name" value="EF_hand_dom"/>
</dbReference>
<keyword evidence="4" id="KW-0106">Calcium</keyword>